<keyword evidence="2" id="KW-1185">Reference proteome</keyword>
<comment type="caution">
    <text evidence="1">The sequence shown here is derived from an EMBL/GenBank/DDBJ whole genome shotgun (WGS) entry which is preliminary data.</text>
</comment>
<accession>A0ACB8SGE8</accession>
<organism evidence="1 2">
    <name type="scientific">Artomyces pyxidatus</name>
    <dbReference type="NCBI Taxonomy" id="48021"/>
    <lineage>
        <taxon>Eukaryota</taxon>
        <taxon>Fungi</taxon>
        <taxon>Dikarya</taxon>
        <taxon>Basidiomycota</taxon>
        <taxon>Agaricomycotina</taxon>
        <taxon>Agaricomycetes</taxon>
        <taxon>Russulales</taxon>
        <taxon>Auriscalpiaceae</taxon>
        <taxon>Artomyces</taxon>
    </lineage>
</organism>
<reference evidence="1" key="1">
    <citation type="submission" date="2021-03" db="EMBL/GenBank/DDBJ databases">
        <authorList>
            <consortium name="DOE Joint Genome Institute"/>
            <person name="Ahrendt S."/>
            <person name="Looney B.P."/>
            <person name="Miyauchi S."/>
            <person name="Morin E."/>
            <person name="Drula E."/>
            <person name="Courty P.E."/>
            <person name="Chicoki N."/>
            <person name="Fauchery L."/>
            <person name="Kohler A."/>
            <person name="Kuo A."/>
            <person name="Labutti K."/>
            <person name="Pangilinan J."/>
            <person name="Lipzen A."/>
            <person name="Riley R."/>
            <person name="Andreopoulos W."/>
            <person name="He G."/>
            <person name="Johnson J."/>
            <person name="Barry K.W."/>
            <person name="Grigoriev I.V."/>
            <person name="Nagy L."/>
            <person name="Hibbett D."/>
            <person name="Henrissat B."/>
            <person name="Matheny P.B."/>
            <person name="Labbe J."/>
            <person name="Martin F."/>
        </authorList>
    </citation>
    <scope>NUCLEOTIDE SEQUENCE</scope>
    <source>
        <strain evidence="1">HHB10654</strain>
    </source>
</reference>
<evidence type="ECO:0000313" key="1">
    <source>
        <dbReference type="EMBL" id="KAI0055342.1"/>
    </source>
</evidence>
<name>A0ACB8SGE8_9AGAM</name>
<protein>
    <submittedName>
        <fullName evidence="1">Uncharacterized protein</fullName>
    </submittedName>
</protein>
<reference evidence="1" key="2">
    <citation type="journal article" date="2022" name="New Phytol.">
        <title>Evolutionary transition to the ectomycorrhizal habit in the genomes of a hyperdiverse lineage of mushroom-forming fungi.</title>
        <authorList>
            <person name="Looney B."/>
            <person name="Miyauchi S."/>
            <person name="Morin E."/>
            <person name="Drula E."/>
            <person name="Courty P.E."/>
            <person name="Kohler A."/>
            <person name="Kuo A."/>
            <person name="LaButti K."/>
            <person name="Pangilinan J."/>
            <person name="Lipzen A."/>
            <person name="Riley R."/>
            <person name="Andreopoulos W."/>
            <person name="He G."/>
            <person name="Johnson J."/>
            <person name="Nolan M."/>
            <person name="Tritt A."/>
            <person name="Barry K.W."/>
            <person name="Grigoriev I.V."/>
            <person name="Nagy L.G."/>
            <person name="Hibbett D."/>
            <person name="Henrissat B."/>
            <person name="Matheny P.B."/>
            <person name="Labbe J."/>
            <person name="Martin F.M."/>
        </authorList>
    </citation>
    <scope>NUCLEOTIDE SEQUENCE</scope>
    <source>
        <strain evidence="1">HHB10654</strain>
    </source>
</reference>
<feature type="non-terminal residue" evidence="1">
    <location>
        <position position="113"/>
    </location>
</feature>
<sequence>MPASHPTVVVDPPESHGQIPRDHASHLRVVLSPEYTDRFKRGYADDPYFREKWSAATEQENKPYAGQCFLRGDSGLLFFRINNEPTRLCVPRAETRALIARTHDSAFEAAHEG</sequence>
<dbReference type="EMBL" id="MU277296">
    <property type="protein sequence ID" value="KAI0055342.1"/>
    <property type="molecule type" value="Genomic_DNA"/>
</dbReference>
<proteinExistence type="predicted"/>
<evidence type="ECO:0000313" key="2">
    <source>
        <dbReference type="Proteomes" id="UP000814140"/>
    </source>
</evidence>
<gene>
    <name evidence="1" type="ORF">BV25DRAFT_1815707</name>
</gene>
<dbReference type="Proteomes" id="UP000814140">
    <property type="component" value="Unassembled WGS sequence"/>
</dbReference>